<dbReference type="Proteomes" id="UP000184185">
    <property type="component" value="Unassembled WGS sequence"/>
</dbReference>
<proteinExistence type="inferred from homology"/>
<evidence type="ECO:0000256" key="1">
    <source>
        <dbReference type="ARBA" id="ARBA00004651"/>
    </source>
</evidence>
<dbReference type="STRING" id="185007.SAMN02910350_02281"/>
<dbReference type="InterPro" id="IPR027022">
    <property type="entry name" value="ABC_permease_BceB-typ"/>
</dbReference>
<comment type="subcellular location">
    <subcellularLocation>
        <location evidence="1 6">Cell membrane</location>
        <topology evidence="1 6">Multi-pass membrane protein</topology>
    </subcellularLocation>
</comment>
<evidence type="ECO:0000256" key="5">
    <source>
        <dbReference type="ARBA" id="ARBA00023136"/>
    </source>
</evidence>
<dbReference type="RefSeq" id="WP_072915613.1">
    <property type="nucleotide sequence ID" value="NZ_FQYQ01000008.1"/>
</dbReference>
<feature type="transmembrane region" description="Helical" evidence="6">
    <location>
        <begin position="236"/>
        <end position="262"/>
    </location>
</feature>
<keyword evidence="4 6" id="KW-1133">Transmembrane helix</keyword>
<keyword evidence="9" id="KW-1185">Reference proteome</keyword>
<keyword evidence="2 6" id="KW-1003">Cell membrane</keyword>
<feature type="transmembrane region" description="Helical" evidence="6">
    <location>
        <begin position="289"/>
        <end position="315"/>
    </location>
</feature>
<organism evidence="8 9">
    <name type="scientific">Pseudobutyrivibrio xylanivorans DSM 14809</name>
    <dbReference type="NCBI Taxonomy" id="1123012"/>
    <lineage>
        <taxon>Bacteria</taxon>
        <taxon>Bacillati</taxon>
        <taxon>Bacillota</taxon>
        <taxon>Clostridia</taxon>
        <taxon>Lachnospirales</taxon>
        <taxon>Lachnospiraceae</taxon>
        <taxon>Pseudobutyrivibrio</taxon>
    </lineage>
</organism>
<feature type="transmembrane region" description="Helical" evidence="6">
    <location>
        <begin position="535"/>
        <end position="564"/>
    </location>
</feature>
<dbReference type="InterPro" id="IPR052536">
    <property type="entry name" value="ABC-4_Integral_Memb_Prot"/>
</dbReference>
<feature type="transmembrane region" description="Helical" evidence="6">
    <location>
        <begin position="54"/>
        <end position="82"/>
    </location>
</feature>
<dbReference type="OrthoDB" id="9781780at2"/>
<gene>
    <name evidence="8" type="ORF">SAMN02745725_01591</name>
</gene>
<dbReference type="PIRSF" id="PIRSF018968">
    <property type="entry name" value="ABC_permease_BceB"/>
    <property type="match status" value="1"/>
</dbReference>
<dbReference type="PANTHER" id="PTHR46795:SF3">
    <property type="entry name" value="ABC TRANSPORTER PERMEASE"/>
    <property type="match status" value="1"/>
</dbReference>
<evidence type="ECO:0000313" key="9">
    <source>
        <dbReference type="Proteomes" id="UP000184185"/>
    </source>
</evidence>
<name>A0A1M6FWK5_PSEXY</name>
<feature type="transmembrane region" description="Helical" evidence="6">
    <location>
        <begin position="110"/>
        <end position="134"/>
    </location>
</feature>
<protein>
    <submittedName>
        <fullName evidence="8">Putative ABC transport system permease protein</fullName>
    </submittedName>
</protein>
<reference evidence="8 9" key="1">
    <citation type="submission" date="2016-11" db="EMBL/GenBank/DDBJ databases">
        <authorList>
            <person name="Jaros S."/>
            <person name="Januszkiewicz K."/>
            <person name="Wedrychowicz H."/>
        </authorList>
    </citation>
    <scope>NUCLEOTIDE SEQUENCE [LARGE SCALE GENOMIC DNA]</scope>
    <source>
        <strain evidence="8 9">DSM 14809</strain>
    </source>
</reference>
<evidence type="ECO:0000256" key="3">
    <source>
        <dbReference type="ARBA" id="ARBA00022692"/>
    </source>
</evidence>
<accession>A0A1M6FWK5</accession>
<feature type="transmembrane region" description="Helical" evidence="6">
    <location>
        <begin position="154"/>
        <end position="183"/>
    </location>
</feature>
<evidence type="ECO:0000256" key="2">
    <source>
        <dbReference type="ARBA" id="ARBA00022475"/>
    </source>
</evidence>
<dbReference type="GO" id="GO:0055085">
    <property type="term" value="P:transmembrane transport"/>
    <property type="evidence" value="ECO:0007669"/>
    <property type="project" value="UniProtKB-UniRule"/>
</dbReference>
<dbReference type="InterPro" id="IPR003838">
    <property type="entry name" value="ABC3_permease_C"/>
</dbReference>
<evidence type="ECO:0000256" key="4">
    <source>
        <dbReference type="ARBA" id="ARBA00022989"/>
    </source>
</evidence>
<dbReference type="PANTHER" id="PTHR46795">
    <property type="entry name" value="ABC TRANSPORTER PERMEASE-RELATED-RELATED"/>
    <property type="match status" value="1"/>
</dbReference>
<dbReference type="GO" id="GO:0005886">
    <property type="term" value="C:plasma membrane"/>
    <property type="evidence" value="ECO:0007669"/>
    <property type="project" value="UniProtKB-SubCell"/>
</dbReference>
<keyword evidence="5 6" id="KW-0472">Membrane</keyword>
<feature type="transmembrane region" description="Helical" evidence="6">
    <location>
        <begin position="600"/>
        <end position="623"/>
    </location>
</feature>
<evidence type="ECO:0000313" key="8">
    <source>
        <dbReference type="EMBL" id="SHJ02083.1"/>
    </source>
</evidence>
<feature type="transmembrane region" description="Helical" evidence="6">
    <location>
        <begin position="21"/>
        <end position="42"/>
    </location>
</feature>
<dbReference type="Pfam" id="PF02687">
    <property type="entry name" value="FtsX"/>
    <property type="match status" value="1"/>
</dbReference>
<comment type="similarity">
    <text evidence="6">Belongs to the ABC-4 integral membrane protein family.</text>
</comment>
<dbReference type="EMBL" id="FQYQ01000008">
    <property type="protein sequence ID" value="SHJ02083.1"/>
    <property type="molecule type" value="Genomic_DNA"/>
</dbReference>
<sequence length="693" mass="78329">MNNHLLSKLAVSGIQNNKKTVFPYIGVSAITVMLFEILRAMIHSRYIINDGVPAFYGANYIVIFLMIGSAAVAFFSAIFLFYGNQFVMKSRKKEIGLYGILGLSKKHVTVVLLIESLIEALASIGLGIIGGAFLNKLMVMFLYRLTHQQPAKGFEFPVAAFVETFVFFMAMFALCLIYNLFTVRVGKPIELLKSENTGEKEPKVKGVLLVVGIVCLVLGYYIALSTEGTFEAMGNLMKSIALVMIATYALFVAGSIFVLKLLKKNKKYYFKTKNFISISNLLFRMKHNAVGLASICILSTGVILLMVCSGALMALGEQNINSMFKQDIMIRTYGDSDSLSEDYCMNVIEKAFNATGIETDDISYREYVTTSCPAETNKLLPVENKSDMYDFEHMRVVYFMTLDNYNHYVGTNEKLNAGEVLRYSSIDKFECDDVVSIFGKDYVEKNKIDKDSIENIFDPTMTLFSKEVIVVSNEDVMKQMSEDSGFYGEEGKSIYMGFDTDEKITDSQLEVFSNVINTDFGIYTDVMYKEQQRSYFYGILGGAFFVGIFLAILFLIETVMIIYYKQMSEGFEDQKRFKILSNAGLTEKEVKQAIRNQVRIIFFLPVITAIVHMLVASKILRLFMNMLVIVDTPTFFLATLVVCLIFVGVYTLVYKLTSKQYYNIVYGAEADEKSIKGNRNYNNNSNYSQCDWV</sequence>
<feature type="transmembrane region" description="Helical" evidence="6">
    <location>
        <begin position="204"/>
        <end position="224"/>
    </location>
</feature>
<keyword evidence="3 6" id="KW-0812">Transmembrane</keyword>
<evidence type="ECO:0000259" key="7">
    <source>
        <dbReference type="Pfam" id="PF02687"/>
    </source>
</evidence>
<evidence type="ECO:0000256" key="6">
    <source>
        <dbReference type="PIRNR" id="PIRNR018968"/>
    </source>
</evidence>
<dbReference type="AlphaFoldDB" id="A0A1M6FWK5"/>
<feature type="domain" description="ABC3 transporter permease C-terminal" evidence="7">
    <location>
        <begin position="67"/>
        <end position="181"/>
    </location>
</feature>
<keyword evidence="6" id="KW-0813">Transport</keyword>
<feature type="transmembrane region" description="Helical" evidence="6">
    <location>
        <begin position="635"/>
        <end position="653"/>
    </location>
</feature>